<proteinExistence type="inferred from homology"/>
<dbReference type="RefSeq" id="WP_189221897.1">
    <property type="nucleotide sequence ID" value="NZ_BMRG01000002.1"/>
</dbReference>
<keyword evidence="7" id="KW-1185">Reference proteome</keyword>
<dbReference type="EMBL" id="BMRG01000002">
    <property type="protein sequence ID" value="GGP41037.1"/>
    <property type="molecule type" value="Genomic_DNA"/>
</dbReference>
<dbReference type="InterPro" id="IPR036390">
    <property type="entry name" value="WH_DNA-bd_sf"/>
</dbReference>
<evidence type="ECO:0000259" key="5">
    <source>
        <dbReference type="PROSITE" id="PS50931"/>
    </source>
</evidence>
<organism evidence="6 7">
    <name type="scientific">Saccharothrix coeruleofusca</name>
    <dbReference type="NCBI Taxonomy" id="33919"/>
    <lineage>
        <taxon>Bacteria</taxon>
        <taxon>Bacillati</taxon>
        <taxon>Actinomycetota</taxon>
        <taxon>Actinomycetes</taxon>
        <taxon>Pseudonocardiales</taxon>
        <taxon>Pseudonocardiaceae</taxon>
        <taxon>Saccharothrix</taxon>
    </lineage>
</organism>
<dbReference type="PANTHER" id="PTHR30346:SF0">
    <property type="entry name" value="HCA OPERON TRANSCRIPTIONAL ACTIVATOR HCAR"/>
    <property type="match status" value="1"/>
</dbReference>
<evidence type="ECO:0000256" key="1">
    <source>
        <dbReference type="ARBA" id="ARBA00009437"/>
    </source>
</evidence>
<reference evidence="6" key="1">
    <citation type="journal article" date="2014" name="Int. J. Syst. Evol. Microbiol.">
        <title>Complete genome sequence of Corynebacterium casei LMG S-19264T (=DSM 44701T), isolated from a smear-ripened cheese.</title>
        <authorList>
            <consortium name="US DOE Joint Genome Institute (JGI-PGF)"/>
            <person name="Walter F."/>
            <person name="Albersmeier A."/>
            <person name="Kalinowski J."/>
            <person name="Ruckert C."/>
        </authorList>
    </citation>
    <scope>NUCLEOTIDE SEQUENCE</scope>
    <source>
        <strain evidence="6">JCM 3313</strain>
    </source>
</reference>
<keyword evidence="4" id="KW-0804">Transcription</keyword>
<evidence type="ECO:0000313" key="7">
    <source>
        <dbReference type="Proteomes" id="UP000639606"/>
    </source>
</evidence>
<comment type="similarity">
    <text evidence="1">Belongs to the LysR transcriptional regulatory family.</text>
</comment>
<dbReference type="PANTHER" id="PTHR30346">
    <property type="entry name" value="TRANSCRIPTIONAL DUAL REGULATOR HCAR-RELATED"/>
    <property type="match status" value="1"/>
</dbReference>
<dbReference type="FunFam" id="1.10.10.10:FF:000001">
    <property type="entry name" value="LysR family transcriptional regulator"/>
    <property type="match status" value="1"/>
</dbReference>
<dbReference type="GO" id="GO:0003677">
    <property type="term" value="F:DNA binding"/>
    <property type="evidence" value="ECO:0007669"/>
    <property type="project" value="UniProtKB-KW"/>
</dbReference>
<evidence type="ECO:0000256" key="4">
    <source>
        <dbReference type="ARBA" id="ARBA00023163"/>
    </source>
</evidence>
<dbReference type="Pfam" id="PF03466">
    <property type="entry name" value="LysR_substrate"/>
    <property type="match status" value="1"/>
</dbReference>
<evidence type="ECO:0000256" key="3">
    <source>
        <dbReference type="ARBA" id="ARBA00023125"/>
    </source>
</evidence>
<dbReference type="Pfam" id="PF00126">
    <property type="entry name" value="HTH_1"/>
    <property type="match status" value="1"/>
</dbReference>
<feature type="domain" description="HTH lysR-type" evidence="5">
    <location>
        <begin position="1"/>
        <end position="58"/>
    </location>
</feature>
<dbReference type="InterPro" id="IPR000847">
    <property type="entry name" value="LysR_HTH_N"/>
</dbReference>
<reference evidence="6" key="2">
    <citation type="submission" date="2020-09" db="EMBL/GenBank/DDBJ databases">
        <authorList>
            <person name="Sun Q."/>
            <person name="Ohkuma M."/>
        </authorList>
    </citation>
    <scope>NUCLEOTIDE SEQUENCE</scope>
    <source>
        <strain evidence="6">JCM 3313</strain>
    </source>
</reference>
<dbReference type="SUPFAM" id="SSF53850">
    <property type="entry name" value="Periplasmic binding protein-like II"/>
    <property type="match status" value="1"/>
</dbReference>
<dbReference type="GO" id="GO:0003700">
    <property type="term" value="F:DNA-binding transcription factor activity"/>
    <property type="evidence" value="ECO:0007669"/>
    <property type="project" value="InterPro"/>
</dbReference>
<dbReference type="PRINTS" id="PR00039">
    <property type="entry name" value="HTHLYSR"/>
</dbReference>
<keyword evidence="2" id="KW-0805">Transcription regulation</keyword>
<name>A0A918AIB6_9PSEU</name>
<evidence type="ECO:0000313" key="6">
    <source>
        <dbReference type="EMBL" id="GGP41037.1"/>
    </source>
</evidence>
<comment type="caution">
    <text evidence="6">The sequence shown here is derived from an EMBL/GenBank/DDBJ whole genome shotgun (WGS) entry which is preliminary data.</text>
</comment>
<dbReference type="CDD" id="cd08414">
    <property type="entry name" value="PBP2_LTTR_aromatics_like"/>
    <property type="match status" value="1"/>
</dbReference>
<accession>A0A918AIB6</accession>
<dbReference type="InterPro" id="IPR005119">
    <property type="entry name" value="LysR_subst-bd"/>
</dbReference>
<dbReference type="InterPro" id="IPR036388">
    <property type="entry name" value="WH-like_DNA-bd_sf"/>
</dbReference>
<evidence type="ECO:0000256" key="2">
    <source>
        <dbReference type="ARBA" id="ARBA00023015"/>
    </source>
</evidence>
<dbReference type="GO" id="GO:0032993">
    <property type="term" value="C:protein-DNA complex"/>
    <property type="evidence" value="ECO:0007669"/>
    <property type="project" value="TreeGrafter"/>
</dbReference>
<gene>
    <name evidence="6" type="ORF">GCM10010185_10160</name>
</gene>
<dbReference type="Proteomes" id="UP000639606">
    <property type="component" value="Unassembled WGS sequence"/>
</dbReference>
<dbReference type="Gene3D" id="3.40.190.10">
    <property type="entry name" value="Periplasmic binding protein-like II"/>
    <property type="match status" value="2"/>
</dbReference>
<dbReference type="Gene3D" id="1.10.10.10">
    <property type="entry name" value="Winged helix-like DNA-binding domain superfamily/Winged helix DNA-binding domain"/>
    <property type="match status" value="1"/>
</dbReference>
<dbReference type="PROSITE" id="PS50931">
    <property type="entry name" value="HTH_LYSR"/>
    <property type="match status" value="1"/>
</dbReference>
<dbReference type="SUPFAM" id="SSF46785">
    <property type="entry name" value="Winged helix' DNA-binding domain"/>
    <property type="match status" value="1"/>
</dbReference>
<sequence length="278" mass="30482">MERRDLEVFLTLAEELHFSRTAERLRVSQARVSQTVKRLERRIGAPLFERTSRRVALTPIGQRLRDDLAPAYRQIVAGVARAVAAARGTGGLRVGFQAPAVADLVADVIDRFRADHPGEVLIREADFADPLALLRADEVDALVALFPVDEPDLTTGPVLWREPLVLAVAANHPFAKLDSVSLEDLARAPVFRAAFWLDRTPGGLPVRAARSPATFQELLTAIAADEGVCPLGAHAAEHFARPRVAFLPFRDAPALRWGLVWRTSAETARVREFAAAAR</sequence>
<keyword evidence="3" id="KW-0238">DNA-binding</keyword>
<dbReference type="AlphaFoldDB" id="A0A918AIB6"/>
<protein>
    <submittedName>
        <fullName evidence="6">LysR family transcriptional regulator</fullName>
    </submittedName>
</protein>